<sequence length="257" mass="28024">MNKNKPAIVKSASRALDIIEFVVKNPKPPTFSAILDYMDIPKSSLSYLLQDLLNREYLQIDSDTRVYYPGLKLIQVSAACINNTNVSQEIWQGIKILSDTLGGETAHAAILEGRYAVYIAKCQGTKDLSAVSNIGFRIPAHTTGVGKVLLSSLSEEELAARLANVELERYTEKTIVSYPAIAEELKVVAEQGYAIDNQEIIPGGVCVAAPIYDKTHKMIAAISATVSAMRLTDDLLQELIRKVKAAGVNISMRLGKV</sequence>
<accession>A0A517DW32</accession>
<proteinExistence type="predicted"/>
<dbReference type="PROSITE" id="PS51078">
    <property type="entry name" value="ICLR_ED"/>
    <property type="match status" value="1"/>
</dbReference>
<dbReference type="InterPro" id="IPR050707">
    <property type="entry name" value="HTH_MetabolicPath_Reg"/>
</dbReference>
<evidence type="ECO:0000313" key="6">
    <source>
        <dbReference type="EMBL" id="QDR81565.1"/>
    </source>
</evidence>
<dbReference type="OrthoDB" id="1634354at2"/>
<dbReference type="SUPFAM" id="SSF55781">
    <property type="entry name" value="GAF domain-like"/>
    <property type="match status" value="1"/>
</dbReference>
<dbReference type="GO" id="GO:0045892">
    <property type="term" value="P:negative regulation of DNA-templated transcription"/>
    <property type="evidence" value="ECO:0007669"/>
    <property type="project" value="TreeGrafter"/>
</dbReference>
<evidence type="ECO:0000256" key="3">
    <source>
        <dbReference type="ARBA" id="ARBA00023163"/>
    </source>
</evidence>
<evidence type="ECO:0000313" key="7">
    <source>
        <dbReference type="Proteomes" id="UP000320776"/>
    </source>
</evidence>
<dbReference type="PROSITE" id="PS51077">
    <property type="entry name" value="HTH_ICLR"/>
    <property type="match status" value="1"/>
</dbReference>
<dbReference type="SUPFAM" id="SSF46785">
    <property type="entry name" value="Winged helix' DNA-binding domain"/>
    <property type="match status" value="1"/>
</dbReference>
<name>A0A517DW32_9FIRM</name>
<dbReference type="InterPro" id="IPR036390">
    <property type="entry name" value="WH_DNA-bd_sf"/>
</dbReference>
<dbReference type="Gene3D" id="1.10.10.10">
    <property type="entry name" value="Winged helix-like DNA-binding domain superfamily/Winged helix DNA-binding domain"/>
    <property type="match status" value="1"/>
</dbReference>
<reference evidence="6 7" key="1">
    <citation type="submission" date="2019-02" db="EMBL/GenBank/DDBJ databases">
        <title>Closed genome of Sporomusa termitida DSM 4440.</title>
        <authorList>
            <person name="Poehlein A."/>
            <person name="Daniel R."/>
        </authorList>
    </citation>
    <scope>NUCLEOTIDE SEQUENCE [LARGE SCALE GENOMIC DNA]</scope>
    <source>
        <strain evidence="6 7">DSM 4440</strain>
    </source>
</reference>
<evidence type="ECO:0000259" key="5">
    <source>
        <dbReference type="PROSITE" id="PS51078"/>
    </source>
</evidence>
<protein>
    <submittedName>
        <fullName evidence="6">HTH-type transcriptional repressor AllR</fullName>
    </submittedName>
</protein>
<keyword evidence="7" id="KW-1185">Reference proteome</keyword>
<feature type="domain" description="HTH iclR-type" evidence="4">
    <location>
        <begin position="9"/>
        <end position="71"/>
    </location>
</feature>
<dbReference type="InterPro" id="IPR036388">
    <property type="entry name" value="WH-like_DNA-bd_sf"/>
</dbReference>
<dbReference type="GO" id="GO:0003700">
    <property type="term" value="F:DNA-binding transcription factor activity"/>
    <property type="evidence" value="ECO:0007669"/>
    <property type="project" value="TreeGrafter"/>
</dbReference>
<dbReference type="Gene3D" id="3.30.450.40">
    <property type="match status" value="1"/>
</dbReference>
<dbReference type="AlphaFoldDB" id="A0A517DW32"/>
<dbReference type="InterPro" id="IPR005471">
    <property type="entry name" value="Tscrpt_reg_IclR_N"/>
</dbReference>
<dbReference type="PANTHER" id="PTHR30136:SF24">
    <property type="entry name" value="HTH-TYPE TRANSCRIPTIONAL REPRESSOR ALLR"/>
    <property type="match status" value="1"/>
</dbReference>
<dbReference type="EMBL" id="CP036259">
    <property type="protein sequence ID" value="QDR81565.1"/>
    <property type="molecule type" value="Genomic_DNA"/>
</dbReference>
<evidence type="ECO:0000259" key="4">
    <source>
        <dbReference type="PROSITE" id="PS51077"/>
    </source>
</evidence>
<dbReference type="RefSeq" id="WP_144351042.1">
    <property type="nucleotide sequence ID" value="NZ_CP036259.1"/>
</dbReference>
<gene>
    <name evidence="6" type="primary">allR</name>
    <name evidence="6" type="ORF">SPTER_29510</name>
</gene>
<evidence type="ECO:0000256" key="2">
    <source>
        <dbReference type="ARBA" id="ARBA00023125"/>
    </source>
</evidence>
<evidence type="ECO:0000256" key="1">
    <source>
        <dbReference type="ARBA" id="ARBA00023015"/>
    </source>
</evidence>
<dbReference type="Pfam" id="PF09339">
    <property type="entry name" value="HTH_IclR"/>
    <property type="match status" value="1"/>
</dbReference>
<dbReference type="InterPro" id="IPR029016">
    <property type="entry name" value="GAF-like_dom_sf"/>
</dbReference>
<dbReference type="Proteomes" id="UP000320776">
    <property type="component" value="Chromosome"/>
</dbReference>
<dbReference type="PANTHER" id="PTHR30136">
    <property type="entry name" value="HELIX-TURN-HELIX TRANSCRIPTIONAL REGULATOR, ICLR FAMILY"/>
    <property type="match status" value="1"/>
</dbReference>
<dbReference type="Pfam" id="PF01614">
    <property type="entry name" value="IclR_C"/>
    <property type="match status" value="1"/>
</dbReference>
<organism evidence="6 7">
    <name type="scientific">Sporomusa termitida</name>
    <dbReference type="NCBI Taxonomy" id="2377"/>
    <lineage>
        <taxon>Bacteria</taxon>
        <taxon>Bacillati</taxon>
        <taxon>Bacillota</taxon>
        <taxon>Negativicutes</taxon>
        <taxon>Selenomonadales</taxon>
        <taxon>Sporomusaceae</taxon>
        <taxon>Sporomusa</taxon>
    </lineage>
</organism>
<dbReference type="KEGG" id="sted:SPTER_29510"/>
<feature type="domain" description="IclR-ED" evidence="5">
    <location>
        <begin position="72"/>
        <end position="256"/>
    </location>
</feature>
<keyword evidence="1" id="KW-0805">Transcription regulation</keyword>
<keyword evidence="3" id="KW-0804">Transcription</keyword>
<dbReference type="InterPro" id="IPR014757">
    <property type="entry name" value="Tscrpt_reg_IclR_C"/>
</dbReference>
<dbReference type="GO" id="GO:0003677">
    <property type="term" value="F:DNA binding"/>
    <property type="evidence" value="ECO:0007669"/>
    <property type="project" value="UniProtKB-KW"/>
</dbReference>
<keyword evidence="2" id="KW-0238">DNA-binding</keyword>